<dbReference type="PANTHER" id="PTHR38104">
    <property type="match status" value="1"/>
</dbReference>
<protein>
    <submittedName>
        <fullName evidence="2">Sigma-E factor negative regulatory protein RseA</fullName>
    </submittedName>
</protein>
<dbReference type="STRING" id="119000.SAMN05661010_02367"/>
<proteinExistence type="predicted"/>
<dbReference type="Proteomes" id="UP000198654">
    <property type="component" value="Unassembled WGS sequence"/>
</dbReference>
<reference evidence="2 3" key="1">
    <citation type="submission" date="2016-10" db="EMBL/GenBank/DDBJ databases">
        <authorList>
            <person name="de Groot N.N."/>
        </authorList>
    </citation>
    <scope>NUCLEOTIDE SEQUENCE [LARGE SCALE GENOMIC DNA]</scope>
    <source>
        <strain evidence="2 3">DSM 14789</strain>
    </source>
</reference>
<dbReference type="InterPro" id="IPR005572">
    <property type="entry name" value="Anti-sigma_E_RseA_N"/>
</dbReference>
<accession>A0A1G9M9N4</accession>
<dbReference type="EMBL" id="FNGI01000006">
    <property type="protein sequence ID" value="SDL70813.1"/>
    <property type="molecule type" value="Genomic_DNA"/>
</dbReference>
<dbReference type="GO" id="GO:0016989">
    <property type="term" value="F:sigma factor antagonist activity"/>
    <property type="evidence" value="ECO:0007669"/>
    <property type="project" value="InterPro"/>
</dbReference>
<feature type="domain" description="Anti sigma-E protein RseA N-terminal" evidence="1">
    <location>
        <begin position="6"/>
        <end position="82"/>
    </location>
</feature>
<name>A0A1G9M9N4_9GAMM</name>
<sequence>MKDDLRESLSALMDNEGDELELRRALKALDGSPGDAEAWRRYHLARSLMHRDRGIDVSTDLCAGIMARIEAEPLPHVSDDVASRRHVSLPFGGGAAIAAAVSLMVIGGVQFYNSAGSSAVPDVASGIATTGSSPELASSNAQPVSAANAELPEITRPAANLPLFQTPVGDGLMAVGMGSDVPLFMAPNQSQSPRAEVEQARLLQSYLERHAEGSAYRSGESWMPLLRVSAQEPLSQR</sequence>
<organism evidence="2 3">
    <name type="scientific">Modicisalibacter muralis</name>
    <dbReference type="NCBI Taxonomy" id="119000"/>
    <lineage>
        <taxon>Bacteria</taxon>
        <taxon>Pseudomonadati</taxon>
        <taxon>Pseudomonadota</taxon>
        <taxon>Gammaproteobacteria</taxon>
        <taxon>Oceanospirillales</taxon>
        <taxon>Halomonadaceae</taxon>
        <taxon>Modicisalibacter</taxon>
    </lineage>
</organism>
<evidence type="ECO:0000259" key="1">
    <source>
        <dbReference type="Pfam" id="PF03872"/>
    </source>
</evidence>
<dbReference type="RefSeq" id="WP_089728799.1">
    <property type="nucleotide sequence ID" value="NZ_FNGI01000006.1"/>
</dbReference>
<gene>
    <name evidence="2" type="ORF">SAMN05661010_02367</name>
</gene>
<evidence type="ECO:0000313" key="3">
    <source>
        <dbReference type="Proteomes" id="UP000198654"/>
    </source>
</evidence>
<dbReference type="SUPFAM" id="SSF89069">
    <property type="entry name" value="N-terminal, cytoplasmic domain of anti-sigmaE factor RseA"/>
    <property type="match status" value="1"/>
</dbReference>
<dbReference type="Pfam" id="PF03872">
    <property type="entry name" value="RseA_N"/>
    <property type="match status" value="1"/>
</dbReference>
<dbReference type="OrthoDB" id="5734981at2"/>
<dbReference type="Gene3D" id="1.10.10.880">
    <property type="entry name" value="Anti sigma-E protein RseA, N-terminal domain"/>
    <property type="match status" value="1"/>
</dbReference>
<dbReference type="InterPro" id="IPR052383">
    <property type="entry name" value="Anti-sigma-E_RseA-like"/>
</dbReference>
<keyword evidence="3" id="KW-1185">Reference proteome</keyword>
<dbReference type="AlphaFoldDB" id="A0A1G9M9N4"/>
<dbReference type="CDD" id="cd16328">
    <property type="entry name" value="RseA_N"/>
    <property type="match status" value="1"/>
</dbReference>
<evidence type="ECO:0000313" key="2">
    <source>
        <dbReference type="EMBL" id="SDL70813.1"/>
    </source>
</evidence>
<dbReference type="InterPro" id="IPR036147">
    <property type="entry name" value="Anti-sigma_E_RseA_N_sf"/>
</dbReference>
<dbReference type="PANTHER" id="PTHR38104:SF1">
    <property type="entry name" value="ANTI-SIGMA-E FACTOR RSEA"/>
    <property type="match status" value="1"/>
</dbReference>